<protein>
    <submittedName>
        <fullName evidence="2">Uncharacterized protein</fullName>
    </submittedName>
</protein>
<proteinExistence type="predicted"/>
<evidence type="ECO:0000256" key="1">
    <source>
        <dbReference type="SAM" id="Phobius"/>
    </source>
</evidence>
<evidence type="ECO:0000313" key="3">
    <source>
        <dbReference type="Proteomes" id="UP000268084"/>
    </source>
</evidence>
<reference evidence="2 3" key="2">
    <citation type="submission" date="2018-12" db="EMBL/GenBank/DDBJ databases">
        <title>Nakamurella antarcticus sp. nov., isolated from Antarctica South Shetland Islands soil.</title>
        <authorList>
            <person name="Peng F."/>
        </authorList>
    </citation>
    <scope>NUCLEOTIDE SEQUENCE [LARGE SCALE GENOMIC DNA]</scope>
    <source>
        <strain evidence="2 3">S14-144</strain>
    </source>
</reference>
<dbReference type="AlphaFoldDB" id="A0A3G8ZI50"/>
<dbReference type="EMBL" id="CP034170">
    <property type="protein sequence ID" value="AZI56890.1"/>
    <property type="molecule type" value="Genomic_DNA"/>
</dbReference>
<keyword evidence="1" id="KW-1133">Transmembrane helix</keyword>
<feature type="transmembrane region" description="Helical" evidence="1">
    <location>
        <begin position="61"/>
        <end position="78"/>
    </location>
</feature>
<sequence>MVIDRQRVPGALPVGKVWTRDEVSAQLAKAGLRRDYVVPVPVSFADLDPVAARGRQKQRRWIGVVMLVLACAALLVILRPGGAGWSALVAPLGFGAVCGSLSYYSQRERIASAVAQNSQAEGFVRALTNASTQLRGVRQRWLAFNDLGDAIVATQEERWGYQGAAPVLEVPWDSESGPIVSVMGKSGRFRSLVTLTFEDGSTVRLDLGRRNSTALTDSIGKPR</sequence>
<keyword evidence="1" id="KW-0812">Transmembrane</keyword>
<evidence type="ECO:0000313" key="2">
    <source>
        <dbReference type="EMBL" id="AZI56890.1"/>
    </source>
</evidence>
<keyword evidence="3" id="KW-1185">Reference proteome</keyword>
<feature type="transmembrane region" description="Helical" evidence="1">
    <location>
        <begin position="84"/>
        <end position="104"/>
    </location>
</feature>
<reference evidence="2 3" key="1">
    <citation type="submission" date="2018-11" db="EMBL/GenBank/DDBJ databases">
        <authorList>
            <person name="Da X."/>
        </authorList>
    </citation>
    <scope>NUCLEOTIDE SEQUENCE [LARGE SCALE GENOMIC DNA]</scope>
    <source>
        <strain evidence="2 3">S14-144</strain>
    </source>
</reference>
<dbReference type="KEGG" id="nak:EH165_00610"/>
<name>A0A3G8ZI50_9ACTN</name>
<keyword evidence="1" id="KW-0472">Membrane</keyword>
<dbReference type="RefSeq" id="WP_124797575.1">
    <property type="nucleotide sequence ID" value="NZ_CP034170.1"/>
</dbReference>
<gene>
    <name evidence="2" type="ORF">EH165_00610</name>
</gene>
<accession>A0A3G8ZI50</accession>
<dbReference type="Proteomes" id="UP000268084">
    <property type="component" value="Chromosome"/>
</dbReference>
<organism evidence="2 3">
    <name type="scientific">Nakamurella antarctica</name>
    <dbReference type="NCBI Taxonomy" id="1902245"/>
    <lineage>
        <taxon>Bacteria</taxon>
        <taxon>Bacillati</taxon>
        <taxon>Actinomycetota</taxon>
        <taxon>Actinomycetes</taxon>
        <taxon>Nakamurellales</taxon>
        <taxon>Nakamurellaceae</taxon>
        <taxon>Nakamurella</taxon>
    </lineage>
</organism>